<gene>
    <name evidence="2" type="ORF">D6C78_10843</name>
</gene>
<comment type="caution">
    <text evidence="2">The sequence shown here is derived from an EMBL/GenBank/DDBJ whole genome shotgun (WGS) entry which is preliminary data.</text>
</comment>
<accession>A0A4T0B9A4</accession>
<evidence type="ECO:0000256" key="1">
    <source>
        <dbReference type="SAM" id="MobiDB-lite"/>
    </source>
</evidence>
<reference evidence="2 3" key="1">
    <citation type="submission" date="2018-10" db="EMBL/GenBank/DDBJ databases">
        <title>Fifty Aureobasidium pullulans genomes reveal a recombining polyextremotolerant generalist.</title>
        <authorList>
            <person name="Gostincar C."/>
            <person name="Turk M."/>
            <person name="Zajc J."/>
            <person name="Gunde-Cimerman N."/>
        </authorList>
    </citation>
    <scope>NUCLEOTIDE SEQUENCE [LARGE SCALE GENOMIC DNA]</scope>
    <source>
        <strain evidence="2 3">EXF-1645</strain>
    </source>
</reference>
<feature type="region of interest" description="Disordered" evidence="1">
    <location>
        <begin position="108"/>
        <end position="148"/>
    </location>
</feature>
<name>A0A4T0B9A4_AURPU</name>
<protein>
    <submittedName>
        <fullName evidence="2">Uncharacterized protein</fullName>
    </submittedName>
</protein>
<evidence type="ECO:0000313" key="2">
    <source>
        <dbReference type="EMBL" id="TIA28224.1"/>
    </source>
</evidence>
<dbReference type="AlphaFoldDB" id="A0A4T0B9A4"/>
<evidence type="ECO:0000313" key="3">
    <source>
        <dbReference type="Proteomes" id="UP000308724"/>
    </source>
</evidence>
<feature type="compositionally biased region" description="Low complexity" evidence="1">
    <location>
        <begin position="136"/>
        <end position="148"/>
    </location>
</feature>
<organism evidence="2 3">
    <name type="scientific">Aureobasidium pullulans</name>
    <name type="common">Black yeast</name>
    <name type="synonym">Pullularia pullulans</name>
    <dbReference type="NCBI Taxonomy" id="5580"/>
    <lineage>
        <taxon>Eukaryota</taxon>
        <taxon>Fungi</taxon>
        <taxon>Dikarya</taxon>
        <taxon>Ascomycota</taxon>
        <taxon>Pezizomycotina</taxon>
        <taxon>Dothideomycetes</taxon>
        <taxon>Dothideomycetidae</taxon>
        <taxon>Dothideales</taxon>
        <taxon>Saccotheciaceae</taxon>
        <taxon>Aureobasidium</taxon>
    </lineage>
</organism>
<proteinExistence type="predicted"/>
<dbReference type="EMBL" id="QZBZ01000631">
    <property type="protein sequence ID" value="TIA28224.1"/>
    <property type="molecule type" value="Genomic_DNA"/>
</dbReference>
<sequence length="148" mass="16191">MPLDDYSAKAFNRLVRYYHVLDAFIAVRASPYKRAYFLRYLDATKYDPNSYVSNVRLRKDANKVKRSLLTITTFRKEPIVAATPDDSNDDKDGEDKDDLLDAANAIAYRRNDSESSLDSEGSDAPGPNSAASGPNSATSAVAITAASS</sequence>
<dbReference type="Proteomes" id="UP000308724">
    <property type="component" value="Unassembled WGS sequence"/>
</dbReference>